<reference evidence="2" key="1">
    <citation type="journal article" date="2020" name="bioRxiv">
        <title>Comparative genomics of Chlamydomonas.</title>
        <authorList>
            <person name="Craig R.J."/>
            <person name="Hasan A.R."/>
            <person name="Ness R.W."/>
            <person name="Keightley P.D."/>
        </authorList>
    </citation>
    <scope>NUCLEOTIDE SEQUENCE</scope>
    <source>
        <strain evidence="2">CCAP 11/70</strain>
    </source>
</reference>
<proteinExistence type="predicted"/>
<evidence type="ECO:0000256" key="1">
    <source>
        <dbReference type="SAM" id="MobiDB-lite"/>
    </source>
</evidence>
<keyword evidence="3" id="KW-1185">Reference proteome</keyword>
<protein>
    <submittedName>
        <fullName evidence="2">Uncharacterized protein</fullName>
    </submittedName>
</protein>
<name>A0A835Y058_9CHLO</name>
<feature type="compositionally biased region" description="Low complexity" evidence="1">
    <location>
        <begin position="29"/>
        <end position="38"/>
    </location>
</feature>
<feature type="region of interest" description="Disordered" evidence="1">
    <location>
        <begin position="1"/>
        <end position="38"/>
    </location>
</feature>
<evidence type="ECO:0000313" key="3">
    <source>
        <dbReference type="Proteomes" id="UP000612055"/>
    </source>
</evidence>
<dbReference type="OrthoDB" id="541230at2759"/>
<dbReference type="Proteomes" id="UP000612055">
    <property type="component" value="Unassembled WGS sequence"/>
</dbReference>
<accession>A0A835Y058</accession>
<gene>
    <name evidence="2" type="ORF">HYH03_011421</name>
</gene>
<feature type="region of interest" description="Disordered" evidence="1">
    <location>
        <begin position="507"/>
        <end position="583"/>
    </location>
</feature>
<feature type="region of interest" description="Disordered" evidence="1">
    <location>
        <begin position="227"/>
        <end position="248"/>
    </location>
</feature>
<feature type="compositionally biased region" description="Low complexity" evidence="1">
    <location>
        <begin position="227"/>
        <end position="244"/>
    </location>
</feature>
<dbReference type="AlphaFoldDB" id="A0A835Y058"/>
<dbReference type="EMBL" id="JAEHOE010000065">
    <property type="protein sequence ID" value="KAG2490115.1"/>
    <property type="molecule type" value="Genomic_DNA"/>
</dbReference>
<organism evidence="2 3">
    <name type="scientific">Edaphochlamys debaryana</name>
    <dbReference type="NCBI Taxonomy" id="47281"/>
    <lineage>
        <taxon>Eukaryota</taxon>
        <taxon>Viridiplantae</taxon>
        <taxon>Chlorophyta</taxon>
        <taxon>core chlorophytes</taxon>
        <taxon>Chlorophyceae</taxon>
        <taxon>CS clade</taxon>
        <taxon>Chlamydomonadales</taxon>
        <taxon>Chlamydomonadales incertae sedis</taxon>
        <taxon>Edaphochlamys</taxon>
    </lineage>
</organism>
<sequence length="611" mass="62667">MLLRGCGQPQVARGQAPLQGGRSYVPLRSASPSSASTSPAGCCLTSFSAAPLGRVTALSSPGPAPALAPSPRAQPVPALGRRAQFVASASSSSASSSAASVAAAESRIEEPSTALLLAYFAAANRSLFAAQCLVEALVELYREGRSFEELQLMLRLATQGAAARARAAASAAASGAEAEAGTGGEEVVQPPLLQSQDEDVLASWVALVFLTLDELGVPRDLVSSASDSSAPTSYSGAGPAISVAGPGGGGGKSEGSTYLRGMLGYVRQTLGMYDEGQSLTAVAGLQGLVQQSSNAASSPFLLLMQQYTRLVLLTVEVVAAAGLATERPLRPAEAVSVRSSGYVGAFSGSCNDVAAALDADASAQQQQPCPSRGLAVRMLIAFMGAVLGSTWSLDKFVEAIRVAYDQGVAADELFAELDEREFAQSGGLLPISSQPPAAGSSQLPVAPQHEITKTLLSSWISLSYMTLAQLAVPYPSAGEKLGWAWAGFGDPIEAIGMNDFVGNVIRQMAGGDPRTTPAPPPPPDMVAQNLGPAGGEEEEEEEGASEGEEEPAGKGLEQLSKERRPRRSGPGSPLLRVQDDSLSSTSTAFRVLSQQVTLVQAVSRSVGFGSA</sequence>
<evidence type="ECO:0000313" key="2">
    <source>
        <dbReference type="EMBL" id="KAG2490115.1"/>
    </source>
</evidence>
<comment type="caution">
    <text evidence="2">The sequence shown here is derived from an EMBL/GenBank/DDBJ whole genome shotgun (WGS) entry which is preliminary data.</text>
</comment>
<feature type="compositionally biased region" description="Acidic residues" evidence="1">
    <location>
        <begin position="535"/>
        <end position="550"/>
    </location>
</feature>